<keyword evidence="10" id="KW-1185">Reference proteome</keyword>
<evidence type="ECO:0000256" key="3">
    <source>
        <dbReference type="ARBA" id="ARBA00022598"/>
    </source>
</evidence>
<dbReference type="InterPro" id="IPR014729">
    <property type="entry name" value="Rossmann-like_a/b/a_fold"/>
</dbReference>
<comment type="caution">
    <text evidence="8">Lacks conserved residue(s) required for the propagation of feature annotation.</text>
</comment>
<keyword evidence="8" id="KW-0963">Cytoplasm</keyword>
<feature type="binding site" evidence="8">
    <location>
        <begin position="34"/>
        <end position="41"/>
    </location>
    <ligand>
        <name>ATP</name>
        <dbReference type="ChEBI" id="CHEBI:30616"/>
    </ligand>
</feature>
<dbReference type="PANTHER" id="PTHR21299">
    <property type="entry name" value="CYTIDYLATE KINASE/PANTOATE-BETA-ALANINE LIGASE"/>
    <property type="match status" value="1"/>
</dbReference>
<dbReference type="SUPFAM" id="SSF52374">
    <property type="entry name" value="Nucleotidylyl transferase"/>
    <property type="match status" value="1"/>
</dbReference>
<dbReference type="RefSeq" id="WP_304384103.1">
    <property type="nucleotide sequence ID" value="NZ_JAUPBL010000002.1"/>
</dbReference>
<dbReference type="EMBL" id="JAUPBM010000104">
    <property type="protein sequence ID" value="MDO7020803.1"/>
    <property type="molecule type" value="Genomic_DNA"/>
</dbReference>
<dbReference type="Gene3D" id="3.30.1300.10">
    <property type="entry name" value="Pantoate-beta-alanine ligase, C-terminal domain"/>
    <property type="match status" value="1"/>
</dbReference>
<sequence length="280" mass="32038">MSLNILKSIKSAYKFINENKNSSSISSIALIPTMGALHEGHISLIKKAKKECDVVIVSIFINPLQFTKVEDIEKYPQNINNDKQILEELEIDALFLPSVEEMIPNDYSTYINMDNISAIKRPIYYKGAVTITAKLFNIFSPTHVYFIEHDYQKIFLIKKMIKDFGYNISVKTIPIVRDENMLALSSLNSLLSEREKEEAAIIYTLLKEAREEFKKASTKSSYLMDIIKNNLRTHKMLKLEYIDIADKDTLTSVETATKNSIILISCYCGSTRLLDNMPLK</sequence>
<proteinExistence type="inferred from homology"/>
<comment type="caution">
    <text evidence="9">The sequence shown here is derived from an EMBL/GenBank/DDBJ whole genome shotgun (WGS) entry which is preliminary data.</text>
</comment>
<keyword evidence="4 8" id="KW-0566">Pantothenate biosynthesis</keyword>
<dbReference type="HAMAP" id="MF_00158">
    <property type="entry name" value="PanC"/>
    <property type="match status" value="1"/>
</dbReference>
<comment type="pathway">
    <text evidence="1 8">Cofactor biosynthesis; (R)-pantothenate biosynthesis; (R)-pantothenate from (R)-pantoate and beta-alanine: step 1/1.</text>
</comment>
<comment type="catalytic activity">
    <reaction evidence="7 8">
        <text>(R)-pantoate + beta-alanine + ATP = (R)-pantothenate + AMP + diphosphate + H(+)</text>
        <dbReference type="Rhea" id="RHEA:10912"/>
        <dbReference type="ChEBI" id="CHEBI:15378"/>
        <dbReference type="ChEBI" id="CHEBI:15980"/>
        <dbReference type="ChEBI" id="CHEBI:29032"/>
        <dbReference type="ChEBI" id="CHEBI:30616"/>
        <dbReference type="ChEBI" id="CHEBI:33019"/>
        <dbReference type="ChEBI" id="CHEBI:57966"/>
        <dbReference type="ChEBI" id="CHEBI:456215"/>
        <dbReference type="EC" id="6.3.2.1"/>
    </reaction>
</comment>
<dbReference type="InterPro" id="IPR003721">
    <property type="entry name" value="Pantoate_ligase"/>
</dbReference>
<comment type="subunit">
    <text evidence="8">Homodimer.</text>
</comment>
<feature type="binding site" evidence="8">
    <location>
        <position position="65"/>
    </location>
    <ligand>
        <name>(R)-pantoate</name>
        <dbReference type="ChEBI" id="CHEBI:15980"/>
    </ligand>
</feature>
<evidence type="ECO:0000256" key="7">
    <source>
        <dbReference type="ARBA" id="ARBA00048258"/>
    </source>
</evidence>
<evidence type="ECO:0000313" key="9">
    <source>
        <dbReference type="EMBL" id="MDO7020803.1"/>
    </source>
</evidence>
<comment type="function">
    <text evidence="8">Catalyzes the condensation of pantoate with beta-alanine in an ATP-dependent reaction via a pantoyl-adenylate intermediate.</text>
</comment>
<keyword evidence="6 8" id="KW-0067">ATP-binding</keyword>
<dbReference type="EC" id="6.3.2.1" evidence="8"/>
<dbReference type="InterPro" id="IPR042176">
    <property type="entry name" value="Pantoate_ligase_C"/>
</dbReference>
<name>A0ABT8YY66_9SPIR</name>
<feature type="binding site" evidence="8">
    <location>
        <position position="176"/>
    </location>
    <ligand>
        <name>ATP</name>
        <dbReference type="ChEBI" id="CHEBI:30616"/>
    </ligand>
</feature>
<evidence type="ECO:0000256" key="5">
    <source>
        <dbReference type="ARBA" id="ARBA00022741"/>
    </source>
</evidence>
<gene>
    <name evidence="8 9" type="primary">panC</name>
    <name evidence="9" type="ORF">Q5M86_08460</name>
</gene>
<accession>A0ABT8YY66</accession>
<keyword evidence="5 8" id="KW-0547">Nucleotide-binding</keyword>
<evidence type="ECO:0000256" key="1">
    <source>
        <dbReference type="ARBA" id="ARBA00004990"/>
    </source>
</evidence>
<dbReference type="PANTHER" id="PTHR21299:SF1">
    <property type="entry name" value="PANTOATE--BETA-ALANINE LIGASE"/>
    <property type="match status" value="1"/>
</dbReference>
<dbReference type="GO" id="GO:0016874">
    <property type="term" value="F:ligase activity"/>
    <property type="evidence" value="ECO:0007669"/>
    <property type="project" value="UniProtKB-KW"/>
</dbReference>
<comment type="miscellaneous">
    <text evidence="8">The reaction proceeds by a bi uni uni bi ping pong mechanism.</text>
</comment>
<organism evidence="9 10">
    <name type="scientific">Brachyspira innocens</name>
    <dbReference type="NCBI Taxonomy" id="13264"/>
    <lineage>
        <taxon>Bacteria</taxon>
        <taxon>Pseudomonadati</taxon>
        <taxon>Spirochaetota</taxon>
        <taxon>Spirochaetia</taxon>
        <taxon>Brachyspirales</taxon>
        <taxon>Brachyspiraceae</taxon>
        <taxon>Brachyspira</taxon>
    </lineage>
</organism>
<evidence type="ECO:0000313" key="10">
    <source>
        <dbReference type="Proteomes" id="UP001175147"/>
    </source>
</evidence>
<dbReference type="InterPro" id="IPR004821">
    <property type="entry name" value="Cyt_trans-like"/>
</dbReference>
<protein>
    <recommendedName>
        <fullName evidence="8">Pantothenate synthetase</fullName>
        <shortName evidence="8">PS</shortName>
        <ecNumber evidence="8">6.3.2.1</ecNumber>
    </recommendedName>
    <alternativeName>
        <fullName evidence="8">Pantoate--beta-alanine ligase</fullName>
    </alternativeName>
    <alternativeName>
        <fullName evidence="8">Pantoate-activating enzyme</fullName>
    </alternativeName>
</protein>
<comment type="subcellular location">
    <subcellularLocation>
        <location evidence="8">Cytoplasm</location>
    </subcellularLocation>
</comment>
<evidence type="ECO:0000256" key="2">
    <source>
        <dbReference type="ARBA" id="ARBA00009256"/>
    </source>
</evidence>
<comment type="similarity">
    <text evidence="2 8">Belongs to the pantothenate synthetase family.</text>
</comment>
<dbReference type="NCBIfam" id="TIGR00018">
    <property type="entry name" value="panC"/>
    <property type="match status" value="1"/>
</dbReference>
<evidence type="ECO:0000256" key="6">
    <source>
        <dbReference type="ARBA" id="ARBA00022840"/>
    </source>
</evidence>
<dbReference type="Proteomes" id="UP001175147">
    <property type="component" value="Unassembled WGS sequence"/>
</dbReference>
<dbReference type="Gene3D" id="3.40.50.620">
    <property type="entry name" value="HUPs"/>
    <property type="match status" value="1"/>
</dbReference>
<dbReference type="Pfam" id="PF02569">
    <property type="entry name" value="Pantoate_ligase"/>
    <property type="match status" value="1"/>
</dbReference>
<feature type="binding site" evidence="8">
    <location>
        <position position="65"/>
    </location>
    <ligand>
        <name>beta-alanine</name>
        <dbReference type="ChEBI" id="CHEBI:57966"/>
    </ligand>
</feature>
<evidence type="ECO:0000256" key="4">
    <source>
        <dbReference type="ARBA" id="ARBA00022655"/>
    </source>
</evidence>
<reference evidence="9" key="1">
    <citation type="submission" date="2023-07" db="EMBL/GenBank/DDBJ databases">
        <title>Mucosal microbiota of week-old chicken and adult hens.</title>
        <authorList>
            <person name="Volf J."/>
            <person name="Karasova D."/>
            <person name="Crhanova M."/>
            <person name="Faldynova M."/>
            <person name="Prikrylova H."/>
            <person name="Zeman M."/>
            <person name="Babak V."/>
            <person name="Rajova J."/>
            <person name="Rychlik I."/>
        </authorList>
    </citation>
    <scope>NUCLEOTIDE SEQUENCE</scope>
    <source>
        <strain evidence="9">ET902</strain>
    </source>
</reference>
<feature type="active site" description="Proton donor" evidence="8">
    <location>
        <position position="41"/>
    </location>
</feature>
<dbReference type="NCBIfam" id="TIGR00125">
    <property type="entry name" value="cyt_tran_rel"/>
    <property type="match status" value="1"/>
</dbReference>
<keyword evidence="3 8" id="KW-0436">Ligase</keyword>
<evidence type="ECO:0000256" key="8">
    <source>
        <dbReference type="HAMAP-Rule" id="MF_00158"/>
    </source>
</evidence>